<dbReference type="GO" id="GO:0016301">
    <property type="term" value="F:kinase activity"/>
    <property type="evidence" value="ECO:0007669"/>
    <property type="project" value="UniProtKB-KW"/>
</dbReference>
<sequence length="183" mass="20281">MAGHRIHIFGASGAGTSTLGRALATVLASQHFDVDDFYWRPTDPPFRAKRSIPERRALMEAVFLPRRDWVLSGSVDSWSEGIDDRFTLAIFLDLDIETRLARLRAREALRLKGASRDAAEEMAAFLEWAAAYDDGLLPGRNRARHETWASELACPVLRLNSAPPVEVLVGRVLASLDAGRQLA</sequence>
<dbReference type="SUPFAM" id="SSF52540">
    <property type="entry name" value="P-loop containing nucleoside triphosphate hydrolases"/>
    <property type="match status" value="1"/>
</dbReference>
<gene>
    <name evidence="1" type="ORF">SAMN04488094_11242</name>
</gene>
<dbReference type="InterPro" id="IPR027417">
    <property type="entry name" value="P-loop_NTPase"/>
</dbReference>
<dbReference type="InterPro" id="IPR052922">
    <property type="entry name" value="Cytidylate_Kinase-2"/>
</dbReference>
<dbReference type="PRINTS" id="PR01100">
    <property type="entry name" value="SHIKIMTKNASE"/>
</dbReference>
<keyword evidence="1" id="KW-0808">Transferase</keyword>
<name>A0A1I1NFP0_9RHOB</name>
<proteinExistence type="predicted"/>
<dbReference type="PANTHER" id="PTHR37816:SF2">
    <property type="entry name" value="DNA TOPOLOGY MODULATION PROTEIN FLAR-RELATED PROTEIN"/>
    <property type="match status" value="1"/>
</dbReference>
<dbReference type="OrthoDB" id="5508973at2"/>
<reference evidence="1 2" key="1">
    <citation type="submission" date="2016-10" db="EMBL/GenBank/DDBJ databases">
        <authorList>
            <person name="de Groot N.N."/>
        </authorList>
    </citation>
    <scope>NUCLEOTIDE SEQUENCE [LARGE SCALE GENOMIC DNA]</scope>
    <source>
        <strain evidence="1 2">DSM 19548</strain>
    </source>
</reference>
<dbReference type="Gene3D" id="3.40.50.300">
    <property type="entry name" value="P-loop containing nucleotide triphosphate hydrolases"/>
    <property type="match status" value="1"/>
</dbReference>
<keyword evidence="1" id="KW-0418">Kinase</keyword>
<accession>A0A1I1NFP0</accession>
<protein>
    <submittedName>
        <fullName evidence="1">Adenylate kinase</fullName>
    </submittedName>
</protein>
<keyword evidence="2" id="KW-1185">Reference proteome</keyword>
<dbReference type="AlphaFoldDB" id="A0A1I1NFP0"/>
<dbReference type="PANTHER" id="PTHR37816">
    <property type="entry name" value="YALI0E33011P"/>
    <property type="match status" value="1"/>
</dbReference>
<evidence type="ECO:0000313" key="1">
    <source>
        <dbReference type="EMBL" id="SFC96216.1"/>
    </source>
</evidence>
<dbReference type="Proteomes" id="UP000198728">
    <property type="component" value="Unassembled WGS sequence"/>
</dbReference>
<evidence type="ECO:0000313" key="2">
    <source>
        <dbReference type="Proteomes" id="UP000198728"/>
    </source>
</evidence>
<organism evidence="1 2">
    <name type="scientific">Tropicimonas isoalkanivorans</name>
    <dbReference type="NCBI Taxonomy" id="441112"/>
    <lineage>
        <taxon>Bacteria</taxon>
        <taxon>Pseudomonadati</taxon>
        <taxon>Pseudomonadota</taxon>
        <taxon>Alphaproteobacteria</taxon>
        <taxon>Rhodobacterales</taxon>
        <taxon>Roseobacteraceae</taxon>
        <taxon>Tropicimonas</taxon>
    </lineage>
</organism>
<dbReference type="EMBL" id="FOLG01000012">
    <property type="protein sequence ID" value="SFC96216.1"/>
    <property type="molecule type" value="Genomic_DNA"/>
</dbReference>
<dbReference type="STRING" id="441112.SAMN04488094_11242"/>